<proteinExistence type="predicted"/>
<evidence type="ECO:0000313" key="5">
    <source>
        <dbReference type="Proteomes" id="UP000016935"/>
    </source>
</evidence>
<feature type="compositionally biased region" description="Polar residues" evidence="3">
    <location>
        <begin position="1276"/>
        <end position="1285"/>
    </location>
</feature>
<dbReference type="GeneID" id="19401272"/>
<feature type="compositionally biased region" description="Polar residues" evidence="3">
    <location>
        <begin position="1095"/>
        <end position="1117"/>
    </location>
</feature>
<feature type="coiled-coil region" evidence="2">
    <location>
        <begin position="1847"/>
        <end position="2148"/>
    </location>
</feature>
<feature type="compositionally biased region" description="Polar residues" evidence="3">
    <location>
        <begin position="496"/>
        <end position="505"/>
    </location>
</feature>
<feature type="compositionally biased region" description="Polar residues" evidence="3">
    <location>
        <begin position="39"/>
        <end position="48"/>
    </location>
</feature>
<gene>
    <name evidence="4" type="ORF">SETTUDRAFT_173818</name>
</gene>
<feature type="region of interest" description="Disordered" evidence="3">
    <location>
        <begin position="278"/>
        <end position="373"/>
    </location>
</feature>
<feature type="region of interest" description="Disordered" evidence="3">
    <location>
        <begin position="661"/>
        <end position="709"/>
    </location>
</feature>
<feature type="region of interest" description="Disordered" evidence="3">
    <location>
        <begin position="2311"/>
        <end position="2418"/>
    </location>
</feature>
<feature type="region of interest" description="Disordered" evidence="3">
    <location>
        <begin position="1408"/>
        <end position="1450"/>
    </location>
</feature>
<feature type="region of interest" description="Disordered" evidence="3">
    <location>
        <begin position="489"/>
        <end position="519"/>
    </location>
</feature>
<dbReference type="EMBL" id="KB908855">
    <property type="protein sequence ID" value="EOA82084.1"/>
    <property type="molecule type" value="Genomic_DNA"/>
</dbReference>
<feature type="compositionally biased region" description="Polar residues" evidence="3">
    <location>
        <begin position="779"/>
        <end position="814"/>
    </location>
</feature>
<feature type="region of interest" description="Disordered" evidence="3">
    <location>
        <begin position="181"/>
        <end position="200"/>
    </location>
</feature>
<feature type="compositionally biased region" description="Basic and acidic residues" evidence="3">
    <location>
        <begin position="1261"/>
        <end position="1274"/>
    </location>
</feature>
<feature type="region of interest" description="Disordered" evidence="3">
    <location>
        <begin position="1261"/>
        <end position="1310"/>
    </location>
</feature>
<dbReference type="STRING" id="671987.R0JX81"/>
<keyword evidence="1 2" id="KW-0175">Coiled coil</keyword>
<feature type="compositionally biased region" description="Basic and acidic residues" evidence="3">
    <location>
        <begin position="1289"/>
        <end position="1301"/>
    </location>
</feature>
<keyword evidence="5" id="KW-1185">Reference proteome</keyword>
<evidence type="ECO:0000256" key="3">
    <source>
        <dbReference type="SAM" id="MobiDB-lite"/>
    </source>
</evidence>
<feature type="region of interest" description="Disordered" evidence="3">
    <location>
        <begin position="726"/>
        <end position="865"/>
    </location>
</feature>
<feature type="compositionally biased region" description="Low complexity" evidence="3">
    <location>
        <begin position="2311"/>
        <end position="2339"/>
    </location>
</feature>
<feature type="region of interest" description="Disordered" evidence="3">
    <location>
        <begin position="1187"/>
        <end position="1240"/>
    </location>
</feature>
<protein>
    <recommendedName>
        <fullName evidence="6">Myosin class II heavy chain</fullName>
    </recommendedName>
</protein>
<dbReference type="PANTHER" id="PTHR32083:SF0">
    <property type="entry name" value="CILIA AND FLAGELLA-ASSOCIATED PROTEIN 58"/>
    <property type="match status" value="1"/>
</dbReference>
<name>R0JX81_EXST2</name>
<feature type="compositionally biased region" description="Polar residues" evidence="3">
    <location>
        <begin position="2347"/>
        <end position="2378"/>
    </location>
</feature>
<feature type="compositionally biased region" description="Low complexity" evidence="3">
    <location>
        <begin position="50"/>
        <end position="69"/>
    </location>
</feature>
<feature type="region of interest" description="Disordered" evidence="3">
    <location>
        <begin position="892"/>
        <end position="982"/>
    </location>
</feature>
<feature type="compositionally biased region" description="Low complexity" evidence="3">
    <location>
        <begin position="944"/>
        <end position="960"/>
    </location>
</feature>
<feature type="compositionally biased region" description="Polar residues" evidence="3">
    <location>
        <begin position="302"/>
        <end position="326"/>
    </location>
</feature>
<feature type="region of interest" description="Disordered" evidence="3">
    <location>
        <begin position="1001"/>
        <end position="1073"/>
    </location>
</feature>
<feature type="compositionally biased region" description="Basic and acidic residues" evidence="3">
    <location>
        <begin position="1228"/>
        <end position="1240"/>
    </location>
</feature>
<dbReference type="OrthoDB" id="1293114at2759"/>
<feature type="compositionally biased region" description="Basic and acidic residues" evidence="3">
    <location>
        <begin position="214"/>
        <end position="223"/>
    </location>
</feature>
<evidence type="ECO:0000313" key="4">
    <source>
        <dbReference type="EMBL" id="EOA82084.1"/>
    </source>
</evidence>
<feature type="compositionally biased region" description="Acidic residues" evidence="3">
    <location>
        <begin position="674"/>
        <end position="685"/>
    </location>
</feature>
<dbReference type="eggNOG" id="ENOG502QRRG">
    <property type="taxonomic scope" value="Eukaryota"/>
</dbReference>
<feature type="coiled-coil region" evidence="2">
    <location>
        <begin position="2174"/>
        <end position="2215"/>
    </location>
</feature>
<evidence type="ECO:0000256" key="1">
    <source>
        <dbReference type="ARBA" id="ARBA00023054"/>
    </source>
</evidence>
<reference evidence="4 5" key="2">
    <citation type="journal article" date="2013" name="PLoS Genet.">
        <title>Comparative genome structure, secondary metabolite, and effector coding capacity across Cochliobolus pathogens.</title>
        <authorList>
            <person name="Condon B.J."/>
            <person name="Leng Y."/>
            <person name="Wu D."/>
            <person name="Bushley K.E."/>
            <person name="Ohm R.A."/>
            <person name="Otillar R."/>
            <person name="Martin J."/>
            <person name="Schackwitz W."/>
            <person name="Grimwood J."/>
            <person name="MohdZainudin N."/>
            <person name="Xue C."/>
            <person name="Wang R."/>
            <person name="Manning V.A."/>
            <person name="Dhillon B."/>
            <person name="Tu Z.J."/>
            <person name="Steffenson B.J."/>
            <person name="Salamov A."/>
            <person name="Sun H."/>
            <person name="Lowry S."/>
            <person name="LaButti K."/>
            <person name="Han J."/>
            <person name="Copeland A."/>
            <person name="Lindquist E."/>
            <person name="Barry K."/>
            <person name="Schmutz J."/>
            <person name="Baker S.E."/>
            <person name="Ciuffetti L.M."/>
            <person name="Grigoriev I.V."/>
            <person name="Zhong S."/>
            <person name="Turgeon B.G."/>
        </authorList>
    </citation>
    <scope>NUCLEOTIDE SEQUENCE [LARGE SCALE GENOMIC DNA]</scope>
    <source>
        <strain evidence="5">28A</strain>
    </source>
</reference>
<evidence type="ECO:0008006" key="6">
    <source>
        <dbReference type="Google" id="ProtNLM"/>
    </source>
</evidence>
<feature type="coiled-coil region" evidence="2">
    <location>
        <begin position="1707"/>
        <end position="1804"/>
    </location>
</feature>
<dbReference type="Proteomes" id="UP000016935">
    <property type="component" value="Unassembled WGS sequence"/>
</dbReference>
<feature type="compositionally biased region" description="Basic and acidic residues" evidence="3">
    <location>
        <begin position="1021"/>
        <end position="1033"/>
    </location>
</feature>
<dbReference type="RefSeq" id="XP_008030405.1">
    <property type="nucleotide sequence ID" value="XM_008032214.1"/>
</dbReference>
<feature type="region of interest" description="Disordered" evidence="3">
    <location>
        <begin position="1"/>
        <end position="122"/>
    </location>
</feature>
<feature type="compositionally biased region" description="Polar residues" evidence="3">
    <location>
        <begin position="822"/>
        <end position="841"/>
    </location>
</feature>
<feature type="compositionally biased region" description="Low complexity" evidence="3">
    <location>
        <begin position="288"/>
        <end position="301"/>
    </location>
</feature>
<feature type="compositionally biased region" description="Polar residues" evidence="3">
    <location>
        <begin position="187"/>
        <end position="200"/>
    </location>
</feature>
<feature type="compositionally biased region" description="Acidic residues" evidence="3">
    <location>
        <begin position="2403"/>
        <end position="2418"/>
    </location>
</feature>
<evidence type="ECO:0000256" key="2">
    <source>
        <dbReference type="SAM" id="Coils"/>
    </source>
</evidence>
<dbReference type="GO" id="GO:0005856">
    <property type="term" value="C:cytoskeleton"/>
    <property type="evidence" value="ECO:0007669"/>
    <property type="project" value="TreeGrafter"/>
</dbReference>
<feature type="compositionally biased region" description="Polar residues" evidence="3">
    <location>
        <begin position="1207"/>
        <end position="1221"/>
    </location>
</feature>
<feature type="compositionally biased region" description="Low complexity" evidence="3">
    <location>
        <begin position="346"/>
        <end position="362"/>
    </location>
</feature>
<feature type="region of interest" description="Disordered" evidence="3">
    <location>
        <begin position="1089"/>
        <end position="1167"/>
    </location>
</feature>
<feature type="compositionally biased region" description="Polar residues" evidence="3">
    <location>
        <begin position="104"/>
        <end position="113"/>
    </location>
</feature>
<feature type="compositionally biased region" description="Acidic residues" evidence="3">
    <location>
        <begin position="1430"/>
        <end position="1440"/>
    </location>
</feature>
<dbReference type="HOGENOM" id="CLU_001004_0_0_1"/>
<feature type="region of interest" description="Disordered" evidence="3">
    <location>
        <begin position="214"/>
        <end position="262"/>
    </location>
</feature>
<organism evidence="4 5">
    <name type="scientific">Exserohilum turcicum (strain 28A)</name>
    <name type="common">Northern leaf blight fungus</name>
    <name type="synonym">Setosphaeria turcica</name>
    <dbReference type="NCBI Taxonomy" id="671987"/>
    <lineage>
        <taxon>Eukaryota</taxon>
        <taxon>Fungi</taxon>
        <taxon>Dikarya</taxon>
        <taxon>Ascomycota</taxon>
        <taxon>Pezizomycotina</taxon>
        <taxon>Dothideomycetes</taxon>
        <taxon>Pleosporomycetidae</taxon>
        <taxon>Pleosporales</taxon>
        <taxon>Pleosporineae</taxon>
        <taxon>Pleosporaceae</taxon>
        <taxon>Exserohilum</taxon>
    </lineage>
</organism>
<dbReference type="PANTHER" id="PTHR32083">
    <property type="entry name" value="CILIA AND FLAGELLA-ASSOCIATED PROTEIN 58-RELATED"/>
    <property type="match status" value="1"/>
</dbReference>
<reference evidence="4 5" key="1">
    <citation type="journal article" date="2012" name="PLoS Pathog.">
        <title>Diverse lifestyles and strategies of plant pathogenesis encoded in the genomes of eighteen Dothideomycetes fungi.</title>
        <authorList>
            <person name="Ohm R.A."/>
            <person name="Feau N."/>
            <person name="Henrissat B."/>
            <person name="Schoch C.L."/>
            <person name="Horwitz B.A."/>
            <person name="Barry K.W."/>
            <person name="Condon B.J."/>
            <person name="Copeland A.C."/>
            <person name="Dhillon B."/>
            <person name="Glaser F."/>
            <person name="Hesse C.N."/>
            <person name="Kosti I."/>
            <person name="LaButti K."/>
            <person name="Lindquist E.A."/>
            <person name="Lucas S."/>
            <person name="Salamov A.A."/>
            <person name="Bradshaw R.E."/>
            <person name="Ciuffetti L."/>
            <person name="Hamelin R.C."/>
            <person name="Kema G.H.J."/>
            <person name="Lawrence C."/>
            <person name="Scott J.A."/>
            <person name="Spatafora J.W."/>
            <person name="Turgeon B.G."/>
            <person name="de Wit P.J.G.M."/>
            <person name="Zhong S."/>
            <person name="Goodwin S.B."/>
            <person name="Grigoriev I.V."/>
        </authorList>
    </citation>
    <scope>NUCLEOTIDE SEQUENCE [LARGE SCALE GENOMIC DNA]</scope>
    <source>
        <strain evidence="5">28A</strain>
    </source>
</reference>
<accession>R0JX81</accession>
<feature type="compositionally biased region" description="Pro residues" evidence="3">
    <location>
        <begin position="10"/>
        <end position="20"/>
    </location>
</feature>
<sequence>MQAERSISPSLPPPSSPPSAPTCFGEATSPSEAREAVSPTWTAPSPSRTLGHSSPELPSLPSFSLLGNPPRTPSNAARRERTDTSYYTASWGSPYRHPPPSFNLDPQVSNQFGSDDFDEEESSGLQFGLGHLLPSRLQLEEDSPNRFNLEHLIPSIDRNVSPNRFTLEHLIRSRLPDLDTLTRDRASGSTPRPSDPNPTSAEWVQRFLEQRWNRDTNDWRDNDSDTQGSAEEPEISFAPPPKRRHRDRNTNKTLNQQDFWRHFSKDQKEALGKMMASKYADSDPPVPQRQSSGSGPQAAQQTNGNSASNDKTPVPTPSKTAKTSNQTHDKPSDGGAVKSSQGESTNNRPASNPPANAFLAPPNAAPAPAHPRMRKKVIVKGKGCIISIPRDIPRGNPGYPPKPMSEEAVNTKLSQLEQKGYDVRGFSTGGQETHNRAIWPAETDVQAERASSGSKFTVRVAKESEWKDYQNSLLEAKLAALGVSMGGEEDVPLPLSRQTSSQQHPGQVFSPPLPTSSAGSIRMARPGSIATGGFPFGPSPGHMSRQSIASPGAFVNPRTSMHMHRHSTFGSPANFAHHGYSPSGTWSPSGYFSQDGRTGSPALALNRPDLAELISPRSPFGMGPPQLPITSAQRNDFQLHMQLQQQQLQAQILQQQQQQQQQVLGMRPSSTLEEVPEDEDEEDEVPTMKHATQTNTEIAVPTPRGHRHNISENLEREAANEEYHLEEAIDKQFAEGGDFSTEPESSVPLKPSNAVANPKWEDSRPILHQPQPHSRAHSLAQTQKPVSYSFPSQQTPPSDSDGARTNLSENTNPSLEEGEARNTAQSSVQHSKAPSQVSNSWKDNKFAFNKPASSGVHSKHASRSSISKLNVEAKEFKFNPAASFSPGSFSSGFNFAPAVKPPTEQAGHEANKNSVDGPANLNTAGPAFKPEAPTFKPDAPTFQPTPSSGFNFSSPPSFKPEAPAFNPGVSTFNPAKPGPAPTSFSSKIFGDVNISANDIIKPATRSKAVPIVRPDNTRQQPPKEEKTCEDEAGRPVQADGREKRVRRDRPDGDDVPKFALQPILASQPLSEVKEPNVLLDAEMALEDYVEDKENLSPNTKQTKARSKTPSPLSQLQDTKPFEPISPAGSEAADDDTPHASDVPTPTTEEPEPTSKHSHKSTLSANAKPFELKPQLSNAGYDFGFHVTKPSQVEEPEKSRLSPPRMASRNSVTTYQPSNDGSFKTAMESGRHTRYTERESADFDTIGEASFNDIDAVMKHMDGEGSDFGVERDETSWDQSSPQRTPNVFEHTELRPNFKMRSDAPSPSPRRGFFPGRLVNIPGSAASMQDPFDSELAALPFESPVRQLNNADDGHLSDWDDGLLSEDGTKVQTRSGFFDKHVDELMGRLLQDRLGPLEQNLQGIQQALASMSQHPRRGRRSMSTNERLESDADDEDDEIETEASYRNRSRGKDRKLEKIRSIVMDALEVHQSQITSMPVPVPMAEPIIPEKIREIVTDVLTHHQPPVQPVEPVPVDQIRAVVQDAIASTRLALEPTAETLKAEDIRSILADTLASHTPKPVESVKPDDIRSIVMEAFETHAPQPLPPPVPEQIWPDDLKSIVAEALASAQAPAPPAPPADSVQPDMIRSIVAEALASQKPVSTLEAPVDIPQPQLDMSELYQIIGSLKASIAQTTSHHLQAEDVRELIDEAFKQQNMELAKREETQAVQERDARIADLEEMLKEANMRFNDEADARKALEDRETDSARLLKVTEEELTLLQQAARDDEHKINALTEERDGLRQSLDTLQSNEDVLRDRVSSLETESERLKLTNIALESSEEDLKKKLDSVTAENEALTFTLEEHRLSANKWRGDLQVAHEEAEQLRKAIGESRFQAEEATRVRESMRVKLEKLQQDMVSATQQIAAERAQWHKNEEASASKYEILSARIEAEGRTRERLERELERLETQEREGMKLRFHLEQTQKHNARLEETIQQLRKETVEHQRNAERYERDMREARDAAHVEIRRTRVLMEADVDAANNQVNIVRHELESEINRVRAELDQVRLDADTAKEKHELDLEAASDAKKQAIQEIMEKNRQTLQEQQRAYERQLEHLKQEHARALEFVREDIDRAEAFHNDKLALADSRLDHFKDKIALLEEKLQVAKEAASAAVAAASKSPNPGNSFSMGEKVSAQALRESIGVLQEQLQEREGRIESLEQQLEAVDTEAPAKLKERDTEINWLRELLGVRVDDLNDLINALAQPTFDRETVRDAAIRIRTNLQMEQSEKERLISGGQQSFPTLSTLSNFASPKAVQLAAAIGNWRKGRGEAASALAGKSSSSLRNQTPSRTQPQPTQQSFLSGLMTPPTSNMRRTSDAPSSSQRSQDARSNSMSSHASTEIGFPVLGKQPRTPPLMRKQAYDQDADMEPWSESGFYEDESAIEEGELTPLALNFGRELARK</sequence>